<sequence length="408" mass="44163">MPVSVEDLNTEAWTVYGRRQLDRGYVPPVPERLEWTPWEGIGPGAEILGDVTGTRVLDIGSGAGHHAVHLARVHGARVTAIELSPTQHRRATGTHAGTPGVRFVHGDVVDHLRTAEPFDAAYAIGSLAFTDPYRVLPALRDGLRPGAPLVLSLLHTDLHGRGPSTTVAPREQTIRLRDDPPLPTRMWVLTPQLWEDLLSEHGFRIEAVDLLRPRDESNPVVQQLIRARRLPDRSARVSSRPRTTRPPAPHAAIGVGAIVLGDRGVLLGRHRHGTLELPGGTVEAGESLEATVVRELAEETGLIARPDDVTLLGTLVDHVGDVVRVTVGALVGAWQGRPATRPDESVGDWAWYPLDRLPDGLFVCSAQILTAWRPDLPVDHPPAHFTPYAHRTARGATGAVAAPEEAPA</sequence>
<organism evidence="5 6">
    <name type="scientific">Streptomyces viridosporus T7A</name>
    <dbReference type="NCBI Taxonomy" id="665577"/>
    <lineage>
        <taxon>Bacteria</taxon>
        <taxon>Bacillati</taxon>
        <taxon>Actinomycetota</taxon>
        <taxon>Actinomycetes</taxon>
        <taxon>Kitasatosporales</taxon>
        <taxon>Streptomycetaceae</taxon>
        <taxon>Streptomyces</taxon>
    </lineage>
</organism>
<dbReference type="PROSITE" id="PS51462">
    <property type="entry name" value="NUDIX"/>
    <property type="match status" value="1"/>
</dbReference>
<accession>A0ABX6AM47</accession>
<dbReference type="InterPro" id="IPR020084">
    <property type="entry name" value="NUDIX_hydrolase_CS"/>
</dbReference>
<dbReference type="Proteomes" id="UP000327143">
    <property type="component" value="Chromosome"/>
</dbReference>
<dbReference type="PANTHER" id="PTHR43046">
    <property type="entry name" value="GDP-MANNOSE MANNOSYL HYDROLASE"/>
    <property type="match status" value="1"/>
</dbReference>
<evidence type="ECO:0000313" key="6">
    <source>
        <dbReference type="Proteomes" id="UP000327143"/>
    </source>
</evidence>
<reference evidence="5 6" key="1">
    <citation type="submission" date="2017-09" db="EMBL/GenBank/DDBJ databases">
        <authorList>
            <person name="Lee N."/>
            <person name="Cho B.-K."/>
        </authorList>
    </citation>
    <scope>NUCLEOTIDE SEQUENCE [LARGE SCALE GENOMIC DNA]</scope>
    <source>
        <strain evidence="5 6">ATCC 39115</strain>
    </source>
</reference>
<evidence type="ECO:0000256" key="2">
    <source>
        <dbReference type="ARBA" id="ARBA00005582"/>
    </source>
</evidence>
<dbReference type="PROSITE" id="PS00893">
    <property type="entry name" value="NUDIX_BOX"/>
    <property type="match status" value="1"/>
</dbReference>
<dbReference type="EMBL" id="CP023700">
    <property type="protein sequence ID" value="QEU88945.1"/>
    <property type="molecule type" value="Genomic_DNA"/>
</dbReference>
<dbReference type="Pfam" id="PF13649">
    <property type="entry name" value="Methyltransf_25"/>
    <property type="match status" value="1"/>
</dbReference>
<gene>
    <name evidence="5" type="ORF">CP969_32855</name>
</gene>
<dbReference type="Gene3D" id="3.90.79.10">
    <property type="entry name" value="Nucleoside Triphosphate Pyrophosphohydrolase"/>
    <property type="match status" value="1"/>
</dbReference>
<dbReference type="Gene3D" id="3.40.50.150">
    <property type="entry name" value="Vaccinia Virus protein VP39"/>
    <property type="match status" value="1"/>
</dbReference>
<dbReference type="CDD" id="cd02440">
    <property type="entry name" value="AdoMet_MTases"/>
    <property type="match status" value="1"/>
</dbReference>
<dbReference type="Pfam" id="PF00293">
    <property type="entry name" value="NUDIX"/>
    <property type="match status" value="1"/>
</dbReference>
<dbReference type="InterPro" id="IPR041698">
    <property type="entry name" value="Methyltransf_25"/>
</dbReference>
<dbReference type="PANTHER" id="PTHR43046:SF14">
    <property type="entry name" value="MUTT_NUDIX FAMILY PROTEIN"/>
    <property type="match status" value="1"/>
</dbReference>
<protein>
    <submittedName>
        <fullName evidence="5">NUDIX domain-containing protein</fullName>
    </submittedName>
</protein>
<evidence type="ECO:0000256" key="1">
    <source>
        <dbReference type="ARBA" id="ARBA00001946"/>
    </source>
</evidence>
<comment type="cofactor">
    <cofactor evidence="1">
        <name>Mg(2+)</name>
        <dbReference type="ChEBI" id="CHEBI:18420"/>
    </cofactor>
</comment>
<dbReference type="SUPFAM" id="SSF55811">
    <property type="entry name" value="Nudix"/>
    <property type="match status" value="1"/>
</dbReference>
<dbReference type="InterPro" id="IPR000086">
    <property type="entry name" value="NUDIX_hydrolase_dom"/>
</dbReference>
<evidence type="ECO:0000313" key="5">
    <source>
        <dbReference type="EMBL" id="QEU88945.1"/>
    </source>
</evidence>
<evidence type="ECO:0000259" key="4">
    <source>
        <dbReference type="PROSITE" id="PS51462"/>
    </source>
</evidence>
<dbReference type="CDD" id="cd04678">
    <property type="entry name" value="NUDIX_MTH2_Nudt15"/>
    <property type="match status" value="1"/>
</dbReference>
<dbReference type="PRINTS" id="PR00502">
    <property type="entry name" value="NUDIXFAMILY"/>
</dbReference>
<evidence type="ECO:0000256" key="3">
    <source>
        <dbReference type="ARBA" id="ARBA00022801"/>
    </source>
</evidence>
<dbReference type="InterPro" id="IPR029063">
    <property type="entry name" value="SAM-dependent_MTases_sf"/>
</dbReference>
<proteinExistence type="inferred from homology"/>
<name>A0ABX6AM47_STRVD</name>
<dbReference type="InterPro" id="IPR020476">
    <property type="entry name" value="Nudix_hydrolase"/>
</dbReference>
<dbReference type="SUPFAM" id="SSF53335">
    <property type="entry name" value="S-adenosyl-L-methionine-dependent methyltransferases"/>
    <property type="match status" value="1"/>
</dbReference>
<comment type="similarity">
    <text evidence="2">Belongs to the Nudix hydrolase family.</text>
</comment>
<keyword evidence="6" id="KW-1185">Reference proteome</keyword>
<feature type="domain" description="Nudix hydrolase" evidence="4">
    <location>
        <begin position="248"/>
        <end position="375"/>
    </location>
</feature>
<keyword evidence="3" id="KW-0378">Hydrolase</keyword>
<dbReference type="InterPro" id="IPR015797">
    <property type="entry name" value="NUDIX_hydrolase-like_dom_sf"/>
</dbReference>